<dbReference type="Pfam" id="PF12697">
    <property type="entry name" value="Abhydrolase_6"/>
    <property type="match status" value="1"/>
</dbReference>
<dbReference type="SUPFAM" id="SSF53474">
    <property type="entry name" value="alpha/beta-Hydrolases"/>
    <property type="match status" value="1"/>
</dbReference>
<feature type="domain" description="AB hydrolase-1" evidence="1">
    <location>
        <begin position="6"/>
        <end position="222"/>
    </location>
</feature>
<dbReference type="InterPro" id="IPR052897">
    <property type="entry name" value="Sec-Metab_Biosynth_Hydrolase"/>
</dbReference>
<dbReference type="EMBL" id="JAELVF020000001">
    <property type="protein sequence ID" value="MBU7598480.1"/>
    <property type="molecule type" value="Genomic_DNA"/>
</dbReference>
<dbReference type="InterPro" id="IPR000073">
    <property type="entry name" value="AB_hydrolase_1"/>
</dbReference>
<name>A0A949JQQ7_9ACTN</name>
<evidence type="ECO:0000313" key="3">
    <source>
        <dbReference type="Proteomes" id="UP000694501"/>
    </source>
</evidence>
<gene>
    <name evidence="2" type="ORF">JGS22_012860</name>
</gene>
<evidence type="ECO:0000259" key="1">
    <source>
        <dbReference type="Pfam" id="PF12697"/>
    </source>
</evidence>
<evidence type="ECO:0000313" key="2">
    <source>
        <dbReference type="EMBL" id="MBU7598480.1"/>
    </source>
</evidence>
<dbReference type="PANTHER" id="PTHR37017:SF11">
    <property type="entry name" value="ESTERASE_LIPASE_THIOESTERASE DOMAIN-CONTAINING PROTEIN"/>
    <property type="match status" value="1"/>
</dbReference>
<dbReference type="Gene3D" id="3.40.50.1820">
    <property type="entry name" value="alpha/beta hydrolase"/>
    <property type="match status" value="1"/>
</dbReference>
<accession>A0A949JQQ7</accession>
<dbReference type="InterPro" id="IPR029058">
    <property type="entry name" value="AB_hydrolase_fold"/>
</dbReference>
<protein>
    <submittedName>
        <fullName evidence="2">Alpha/beta hydrolase</fullName>
    </submittedName>
</protein>
<dbReference type="AlphaFoldDB" id="A0A949JQQ7"/>
<reference evidence="2" key="1">
    <citation type="submission" date="2021-06" db="EMBL/GenBank/DDBJ databases">
        <title>Sequencing of actinobacteria type strains.</title>
        <authorList>
            <person name="Nguyen G.-S."/>
            <person name="Wentzel A."/>
        </authorList>
    </citation>
    <scope>NUCLEOTIDE SEQUENCE</scope>
    <source>
        <strain evidence="2">P38-E01</strain>
    </source>
</reference>
<sequence length="226" mass="24668">MATTYVLIHGAGESGSCWRAVAAELKRYGDTAIAPDLPCDDDLAGLREYADAVVDAVESARVRGRVVVVAHSFGGFTAPQVAERLEAEELVLVSAMVPAPMEPPGDWWENTGFEDAVRRAARDDDGLTGNEDPFVCFYHDVPRPIAERALAATRQQSGAPVGRPWPLPRWPAVRTRYVLCTGDRFMPAEFARRMVAERLGVVPEELETGHMPMLSRPGELAALLRG</sequence>
<dbReference type="Proteomes" id="UP000694501">
    <property type="component" value="Unassembled WGS sequence"/>
</dbReference>
<comment type="caution">
    <text evidence="2">The sequence shown here is derived from an EMBL/GenBank/DDBJ whole genome shotgun (WGS) entry which is preliminary data.</text>
</comment>
<keyword evidence="2" id="KW-0378">Hydrolase</keyword>
<keyword evidence="3" id="KW-1185">Reference proteome</keyword>
<dbReference type="GO" id="GO:0016787">
    <property type="term" value="F:hydrolase activity"/>
    <property type="evidence" value="ECO:0007669"/>
    <property type="project" value="UniProtKB-KW"/>
</dbReference>
<dbReference type="RefSeq" id="WP_211041169.1">
    <property type="nucleotide sequence ID" value="NZ_JAELVF020000001.1"/>
</dbReference>
<proteinExistence type="predicted"/>
<organism evidence="2 3">
    <name type="scientific">Streptomyces tardus</name>
    <dbReference type="NCBI Taxonomy" id="2780544"/>
    <lineage>
        <taxon>Bacteria</taxon>
        <taxon>Bacillati</taxon>
        <taxon>Actinomycetota</taxon>
        <taxon>Actinomycetes</taxon>
        <taxon>Kitasatosporales</taxon>
        <taxon>Streptomycetaceae</taxon>
        <taxon>Streptomyces</taxon>
    </lineage>
</organism>
<dbReference type="PANTHER" id="PTHR37017">
    <property type="entry name" value="AB HYDROLASE-1 DOMAIN-CONTAINING PROTEIN-RELATED"/>
    <property type="match status" value="1"/>
</dbReference>